<keyword evidence="8 11" id="KW-0067">ATP-binding</keyword>
<dbReference type="InterPro" id="IPR005248">
    <property type="entry name" value="NadD/NMNAT"/>
</dbReference>
<evidence type="ECO:0000256" key="5">
    <source>
        <dbReference type="ARBA" id="ARBA00022679"/>
    </source>
</evidence>
<dbReference type="PANTHER" id="PTHR39321">
    <property type="entry name" value="NICOTINATE-NUCLEOTIDE ADENYLYLTRANSFERASE-RELATED"/>
    <property type="match status" value="1"/>
</dbReference>
<comment type="similarity">
    <text evidence="3 11">Belongs to the NadD family.</text>
</comment>
<comment type="caution">
    <text evidence="13">The sequence shown here is derived from an EMBL/GenBank/DDBJ whole genome shotgun (WGS) entry which is preliminary data.</text>
</comment>
<dbReference type="NCBIfam" id="NF000840">
    <property type="entry name" value="PRK00071.1-3"/>
    <property type="match status" value="1"/>
</dbReference>
<comment type="catalytic activity">
    <reaction evidence="10 11">
        <text>nicotinate beta-D-ribonucleotide + ATP + H(+) = deamido-NAD(+) + diphosphate</text>
        <dbReference type="Rhea" id="RHEA:22860"/>
        <dbReference type="ChEBI" id="CHEBI:15378"/>
        <dbReference type="ChEBI" id="CHEBI:30616"/>
        <dbReference type="ChEBI" id="CHEBI:33019"/>
        <dbReference type="ChEBI" id="CHEBI:57502"/>
        <dbReference type="ChEBI" id="CHEBI:58437"/>
        <dbReference type="EC" id="2.7.7.18"/>
    </reaction>
</comment>
<dbReference type="GO" id="GO:0009435">
    <property type="term" value="P:NAD+ biosynthetic process"/>
    <property type="evidence" value="ECO:0007669"/>
    <property type="project" value="UniProtKB-UniRule"/>
</dbReference>
<dbReference type="Pfam" id="PF01467">
    <property type="entry name" value="CTP_transf_like"/>
    <property type="match status" value="1"/>
</dbReference>
<dbReference type="GO" id="GO:0004515">
    <property type="term" value="F:nicotinate-nucleotide adenylyltransferase activity"/>
    <property type="evidence" value="ECO:0007669"/>
    <property type="project" value="UniProtKB-UniRule"/>
</dbReference>
<dbReference type="PANTHER" id="PTHR39321:SF3">
    <property type="entry name" value="PHOSPHOPANTETHEINE ADENYLYLTRANSFERASE"/>
    <property type="match status" value="1"/>
</dbReference>
<name>A0AAE3HKD5_9GAMM</name>
<dbReference type="GO" id="GO:0005524">
    <property type="term" value="F:ATP binding"/>
    <property type="evidence" value="ECO:0007669"/>
    <property type="project" value="UniProtKB-KW"/>
</dbReference>
<keyword evidence="9 11" id="KW-0520">NAD</keyword>
<comment type="function">
    <text evidence="1 11">Catalyzes the reversible adenylation of nicotinate mononucleotide (NaMN) to nicotinic acid adenine dinucleotide (NaAD).</text>
</comment>
<comment type="pathway">
    <text evidence="2 11">Cofactor biosynthesis; NAD(+) biosynthesis; deamido-NAD(+) from nicotinate D-ribonucleotide: step 1/1.</text>
</comment>
<dbReference type="EMBL" id="JANUCT010000014">
    <property type="protein sequence ID" value="MCS3903960.1"/>
    <property type="molecule type" value="Genomic_DNA"/>
</dbReference>
<evidence type="ECO:0000256" key="11">
    <source>
        <dbReference type="HAMAP-Rule" id="MF_00244"/>
    </source>
</evidence>
<dbReference type="NCBIfam" id="NF000839">
    <property type="entry name" value="PRK00071.1-1"/>
    <property type="match status" value="1"/>
</dbReference>
<dbReference type="CDD" id="cd02165">
    <property type="entry name" value="NMNAT"/>
    <property type="match status" value="1"/>
</dbReference>
<accession>A0AAE3HKD5</accession>
<dbReference type="AlphaFoldDB" id="A0AAE3HKD5"/>
<evidence type="ECO:0000256" key="1">
    <source>
        <dbReference type="ARBA" id="ARBA00002324"/>
    </source>
</evidence>
<evidence type="ECO:0000256" key="8">
    <source>
        <dbReference type="ARBA" id="ARBA00022840"/>
    </source>
</evidence>
<dbReference type="Proteomes" id="UP001204445">
    <property type="component" value="Unassembled WGS sequence"/>
</dbReference>
<dbReference type="NCBIfam" id="TIGR00482">
    <property type="entry name" value="nicotinate (nicotinamide) nucleotide adenylyltransferase"/>
    <property type="match status" value="1"/>
</dbReference>
<dbReference type="Gene3D" id="3.40.50.620">
    <property type="entry name" value="HUPs"/>
    <property type="match status" value="1"/>
</dbReference>
<protein>
    <recommendedName>
        <fullName evidence="11">Probable nicotinate-nucleotide adenylyltransferase</fullName>
        <ecNumber evidence="11">2.7.7.18</ecNumber>
    </recommendedName>
    <alternativeName>
        <fullName evidence="11">Deamido-NAD(+) diphosphorylase</fullName>
    </alternativeName>
    <alternativeName>
        <fullName evidence="11">Deamido-NAD(+) pyrophosphorylase</fullName>
    </alternativeName>
    <alternativeName>
        <fullName evidence="11">Nicotinate mononucleotide adenylyltransferase</fullName>
        <shortName evidence="11">NaMN adenylyltransferase</shortName>
    </alternativeName>
</protein>
<gene>
    <name evidence="11" type="primary">nadD</name>
    <name evidence="13" type="ORF">J2T55_001992</name>
</gene>
<evidence type="ECO:0000256" key="6">
    <source>
        <dbReference type="ARBA" id="ARBA00022695"/>
    </source>
</evidence>
<keyword evidence="4 11" id="KW-0662">Pyridine nucleotide biosynthesis</keyword>
<evidence type="ECO:0000256" key="10">
    <source>
        <dbReference type="ARBA" id="ARBA00048721"/>
    </source>
</evidence>
<dbReference type="RefSeq" id="WP_259055948.1">
    <property type="nucleotide sequence ID" value="NZ_JANUCT010000014.1"/>
</dbReference>
<evidence type="ECO:0000256" key="3">
    <source>
        <dbReference type="ARBA" id="ARBA00009014"/>
    </source>
</evidence>
<dbReference type="InterPro" id="IPR004821">
    <property type="entry name" value="Cyt_trans-like"/>
</dbReference>
<feature type="domain" description="Cytidyltransferase-like" evidence="12">
    <location>
        <begin position="7"/>
        <end position="191"/>
    </location>
</feature>
<evidence type="ECO:0000256" key="4">
    <source>
        <dbReference type="ARBA" id="ARBA00022642"/>
    </source>
</evidence>
<evidence type="ECO:0000313" key="14">
    <source>
        <dbReference type="Proteomes" id="UP001204445"/>
    </source>
</evidence>
<evidence type="ECO:0000259" key="12">
    <source>
        <dbReference type="Pfam" id="PF01467"/>
    </source>
</evidence>
<keyword evidence="5 11" id="KW-0808">Transferase</keyword>
<dbReference type="EC" id="2.7.7.18" evidence="11"/>
<proteinExistence type="inferred from homology"/>
<evidence type="ECO:0000256" key="7">
    <source>
        <dbReference type="ARBA" id="ARBA00022741"/>
    </source>
</evidence>
<dbReference type="NCBIfam" id="TIGR00125">
    <property type="entry name" value="cyt_tran_rel"/>
    <property type="match status" value="1"/>
</dbReference>
<organism evidence="13 14">
    <name type="scientific">Methylohalomonas lacus</name>
    <dbReference type="NCBI Taxonomy" id="398773"/>
    <lineage>
        <taxon>Bacteria</taxon>
        <taxon>Pseudomonadati</taxon>
        <taxon>Pseudomonadota</taxon>
        <taxon>Gammaproteobacteria</taxon>
        <taxon>Methylohalomonadales</taxon>
        <taxon>Methylohalomonadaceae</taxon>
        <taxon>Methylohalomonas</taxon>
    </lineage>
</organism>
<dbReference type="HAMAP" id="MF_00244">
    <property type="entry name" value="NaMN_adenylyltr"/>
    <property type="match status" value="1"/>
</dbReference>
<keyword evidence="7 11" id="KW-0547">Nucleotide-binding</keyword>
<evidence type="ECO:0000313" key="13">
    <source>
        <dbReference type="EMBL" id="MCS3903960.1"/>
    </source>
</evidence>
<dbReference type="InterPro" id="IPR014729">
    <property type="entry name" value="Rossmann-like_a/b/a_fold"/>
</dbReference>
<keyword evidence="6 11" id="KW-0548">Nucleotidyltransferase</keyword>
<evidence type="ECO:0000256" key="9">
    <source>
        <dbReference type="ARBA" id="ARBA00023027"/>
    </source>
</evidence>
<sequence length="222" mass="24824">MSKPIGILGGTFDPVHIGHLRMALELLAALELSEVRFIPVHTHPFGKTPVATPEQRAEMLRLALADLPQCKVDTRELQRANVSYTVETLASLHAEVEETPLCLFLGLDAFRQLDGWHRWQELLDYCHLVVVDRPDMSPSTADLQTASTSPTIQTLLSQHAVDSPGALHEQRAGCVLFQSIPTLDISATQLRNSLKHEQTIRFLVPDAVLDYIHQHQLYTRNA</sequence>
<keyword evidence="14" id="KW-1185">Reference proteome</keyword>
<evidence type="ECO:0000256" key="2">
    <source>
        <dbReference type="ARBA" id="ARBA00005019"/>
    </source>
</evidence>
<dbReference type="SUPFAM" id="SSF52374">
    <property type="entry name" value="Nucleotidylyl transferase"/>
    <property type="match status" value="1"/>
</dbReference>
<reference evidence="13" key="1">
    <citation type="submission" date="2022-08" db="EMBL/GenBank/DDBJ databases">
        <title>Genomic Encyclopedia of Type Strains, Phase III (KMG-III): the genomes of soil and plant-associated and newly described type strains.</title>
        <authorList>
            <person name="Whitman W."/>
        </authorList>
    </citation>
    <scope>NUCLEOTIDE SEQUENCE</scope>
    <source>
        <strain evidence="13">HMT 1</strain>
    </source>
</reference>